<keyword evidence="2" id="KW-1185">Reference proteome</keyword>
<dbReference type="Proteomes" id="UP000316304">
    <property type="component" value="Unassembled WGS sequence"/>
</dbReference>
<evidence type="ECO:0000313" key="1">
    <source>
        <dbReference type="EMBL" id="TWU25383.1"/>
    </source>
</evidence>
<organism evidence="1 2">
    <name type="scientific">Novipirellula galeiformis</name>
    <dbReference type="NCBI Taxonomy" id="2528004"/>
    <lineage>
        <taxon>Bacteria</taxon>
        <taxon>Pseudomonadati</taxon>
        <taxon>Planctomycetota</taxon>
        <taxon>Planctomycetia</taxon>
        <taxon>Pirellulales</taxon>
        <taxon>Pirellulaceae</taxon>
        <taxon>Novipirellula</taxon>
    </lineage>
</organism>
<proteinExistence type="predicted"/>
<reference evidence="1 2" key="1">
    <citation type="submission" date="2019-02" db="EMBL/GenBank/DDBJ databases">
        <title>Deep-cultivation of Planctomycetes and their phenomic and genomic characterization uncovers novel biology.</title>
        <authorList>
            <person name="Wiegand S."/>
            <person name="Jogler M."/>
            <person name="Boedeker C."/>
            <person name="Pinto D."/>
            <person name="Vollmers J."/>
            <person name="Rivas-Marin E."/>
            <person name="Kohn T."/>
            <person name="Peeters S.H."/>
            <person name="Heuer A."/>
            <person name="Rast P."/>
            <person name="Oberbeckmann S."/>
            <person name="Bunk B."/>
            <person name="Jeske O."/>
            <person name="Meyerdierks A."/>
            <person name="Storesund J.E."/>
            <person name="Kallscheuer N."/>
            <person name="Luecker S."/>
            <person name="Lage O.M."/>
            <person name="Pohl T."/>
            <person name="Merkel B.J."/>
            <person name="Hornburger P."/>
            <person name="Mueller R.-W."/>
            <person name="Bruemmer F."/>
            <person name="Labrenz M."/>
            <person name="Spormann A.M."/>
            <person name="Op Den Camp H."/>
            <person name="Overmann J."/>
            <person name="Amann R."/>
            <person name="Jetten M.S.M."/>
            <person name="Mascher T."/>
            <person name="Medema M.H."/>
            <person name="Devos D.P."/>
            <person name="Kaster A.-K."/>
            <person name="Ovreas L."/>
            <person name="Rohde M."/>
            <person name="Galperin M.Y."/>
            <person name="Jogler C."/>
        </authorList>
    </citation>
    <scope>NUCLEOTIDE SEQUENCE [LARGE SCALE GENOMIC DNA]</scope>
    <source>
        <strain evidence="1 2">Pla52o</strain>
    </source>
</reference>
<dbReference type="EMBL" id="SJPT01000002">
    <property type="protein sequence ID" value="TWU25383.1"/>
    <property type="molecule type" value="Genomic_DNA"/>
</dbReference>
<name>A0A5C6CKI0_9BACT</name>
<dbReference type="AlphaFoldDB" id="A0A5C6CKI0"/>
<protein>
    <submittedName>
        <fullName evidence="1">Uncharacterized protein</fullName>
    </submittedName>
</protein>
<evidence type="ECO:0000313" key="2">
    <source>
        <dbReference type="Proteomes" id="UP000316304"/>
    </source>
</evidence>
<gene>
    <name evidence="1" type="ORF">Pla52o_16840</name>
</gene>
<sequence>MRPPRGGFASWRAGCRTRASTRARLIAPARNDQRRQDVVAIFGTMPPALDRARLPNTCCSYLRPVRREGAWTGSQRKNFLAFVLAPTAAPSDRIEVVKTASTIRCPNLQNSTLARSSVERCGSCRIWCETTAKRSIEPVCTYDHYCDAFRVAKRWTAFLRTQLRMGSHVD</sequence>
<accession>A0A5C6CKI0</accession>
<comment type="caution">
    <text evidence="1">The sequence shown here is derived from an EMBL/GenBank/DDBJ whole genome shotgun (WGS) entry which is preliminary data.</text>
</comment>